<proteinExistence type="predicted"/>
<evidence type="ECO:0000313" key="10">
    <source>
        <dbReference type="Proteomes" id="UP001556196"/>
    </source>
</evidence>
<dbReference type="Proteomes" id="UP001556196">
    <property type="component" value="Unassembled WGS sequence"/>
</dbReference>
<keyword evidence="5" id="KW-0448">Lipopolysaccharide biosynthesis</keyword>
<keyword evidence="10" id="KW-1185">Reference proteome</keyword>
<evidence type="ECO:0000313" key="9">
    <source>
        <dbReference type="EMBL" id="MEW9808251.1"/>
    </source>
</evidence>
<organism evidence="9 10">
    <name type="scientific">Mesorhizobium marinum</name>
    <dbReference type="NCBI Taxonomy" id="3228790"/>
    <lineage>
        <taxon>Bacteria</taxon>
        <taxon>Pseudomonadati</taxon>
        <taxon>Pseudomonadota</taxon>
        <taxon>Alphaproteobacteria</taxon>
        <taxon>Hyphomicrobiales</taxon>
        <taxon>Phyllobacteriaceae</taxon>
        <taxon>Mesorhizobium</taxon>
    </lineage>
</organism>
<evidence type="ECO:0000259" key="8">
    <source>
        <dbReference type="Pfam" id="PF00535"/>
    </source>
</evidence>
<dbReference type="Pfam" id="PF00535">
    <property type="entry name" value="Glycos_transf_2"/>
    <property type="match status" value="1"/>
</dbReference>
<keyword evidence="7" id="KW-0472">Membrane</keyword>
<evidence type="ECO:0000256" key="3">
    <source>
        <dbReference type="ARBA" id="ARBA00022679"/>
    </source>
</evidence>
<protein>
    <submittedName>
        <fullName evidence="9">Glycosyltransferase family 2 protein</fullName>
    </submittedName>
</protein>
<keyword evidence="2" id="KW-0328">Glycosyltransferase</keyword>
<keyword evidence="6" id="KW-1133">Transmembrane helix</keyword>
<evidence type="ECO:0000256" key="2">
    <source>
        <dbReference type="ARBA" id="ARBA00022676"/>
    </source>
</evidence>
<dbReference type="Gene3D" id="3.90.550.10">
    <property type="entry name" value="Spore Coat Polysaccharide Biosynthesis Protein SpsA, Chain A"/>
    <property type="match status" value="1"/>
</dbReference>
<dbReference type="CDD" id="cd04179">
    <property type="entry name" value="DPM_DPG-synthase_like"/>
    <property type="match status" value="1"/>
</dbReference>
<dbReference type="PANTHER" id="PTHR48090">
    <property type="entry name" value="UNDECAPRENYL-PHOSPHATE 4-DEOXY-4-FORMAMIDO-L-ARABINOSE TRANSFERASE-RELATED"/>
    <property type="match status" value="1"/>
</dbReference>
<name>A0ABV3R4J4_9HYPH</name>
<dbReference type="PANTHER" id="PTHR48090:SF3">
    <property type="entry name" value="UNDECAPRENYL-PHOSPHATE 4-DEOXY-4-FORMAMIDO-L-ARABINOSE TRANSFERASE"/>
    <property type="match status" value="1"/>
</dbReference>
<sequence length="295" mass="32433">MTAVTSRSLIASATLEATPPHSLPLPRPLDIDAKASDAAMPQPGDRNAEPGISVVVPVYNEAGNIPALIAEIAAAAALVPIREIVYVDDGSTDGSLRLLQQRLGDVGMLRIVRHRRCLGQSAAFLSGARAASQDLLVFMDGDLQNDPADVASLYRCYRAAPLGSRLAVLGERAVRNDRWLRRLSSRLANRLRRAVLKDGTRDTGCSLKLIPRRDFLDLPYFDHMHRFLPAMLLRNGVEITHVSVSHRARVNGRSKYGFWNRAAVGAVDLLGAAWLSRRRLPADYEPIEISKTDFR</sequence>
<evidence type="ECO:0000256" key="4">
    <source>
        <dbReference type="ARBA" id="ARBA00022692"/>
    </source>
</evidence>
<dbReference type="SUPFAM" id="SSF53448">
    <property type="entry name" value="Nucleotide-diphospho-sugar transferases"/>
    <property type="match status" value="1"/>
</dbReference>
<dbReference type="InterPro" id="IPR029044">
    <property type="entry name" value="Nucleotide-diphossugar_trans"/>
</dbReference>
<evidence type="ECO:0000256" key="6">
    <source>
        <dbReference type="ARBA" id="ARBA00022989"/>
    </source>
</evidence>
<keyword evidence="3" id="KW-0808">Transferase</keyword>
<dbReference type="EMBL" id="JBFOCI010000007">
    <property type="protein sequence ID" value="MEW9808251.1"/>
    <property type="molecule type" value="Genomic_DNA"/>
</dbReference>
<evidence type="ECO:0000256" key="5">
    <source>
        <dbReference type="ARBA" id="ARBA00022985"/>
    </source>
</evidence>
<reference evidence="9 10" key="1">
    <citation type="submission" date="2024-06" db="EMBL/GenBank/DDBJ databases">
        <authorList>
            <person name="Tuo L."/>
        </authorList>
    </citation>
    <scope>NUCLEOTIDE SEQUENCE [LARGE SCALE GENOMIC DNA]</scope>
    <source>
        <strain evidence="9 10">ZMM04-5</strain>
    </source>
</reference>
<dbReference type="RefSeq" id="WP_367725475.1">
    <property type="nucleotide sequence ID" value="NZ_JBFOCH010000005.1"/>
</dbReference>
<comment type="caution">
    <text evidence="9">The sequence shown here is derived from an EMBL/GenBank/DDBJ whole genome shotgun (WGS) entry which is preliminary data.</text>
</comment>
<dbReference type="InterPro" id="IPR001173">
    <property type="entry name" value="Glyco_trans_2-like"/>
</dbReference>
<keyword evidence="4" id="KW-0812">Transmembrane</keyword>
<gene>
    <name evidence="9" type="ORF">ABUE31_19860</name>
</gene>
<dbReference type="InterPro" id="IPR050256">
    <property type="entry name" value="Glycosyltransferase_2"/>
</dbReference>
<accession>A0ABV3R4J4</accession>
<evidence type="ECO:0000256" key="1">
    <source>
        <dbReference type="ARBA" id="ARBA00022475"/>
    </source>
</evidence>
<feature type="domain" description="Glycosyltransferase 2-like" evidence="8">
    <location>
        <begin position="53"/>
        <end position="215"/>
    </location>
</feature>
<keyword evidence="1" id="KW-1003">Cell membrane</keyword>
<evidence type="ECO:0000256" key="7">
    <source>
        <dbReference type="ARBA" id="ARBA00023136"/>
    </source>
</evidence>